<dbReference type="EMBL" id="CP047045">
    <property type="protein sequence ID" value="QGZ96522.1"/>
    <property type="molecule type" value="Genomic_DNA"/>
</dbReference>
<feature type="chain" id="PRO_5026240182" evidence="1">
    <location>
        <begin position="25"/>
        <end position="567"/>
    </location>
</feature>
<dbReference type="AlphaFoldDB" id="A0A6I6MY06"/>
<feature type="signal peptide" evidence="1">
    <location>
        <begin position="1"/>
        <end position="24"/>
    </location>
</feature>
<proteinExistence type="predicted"/>
<evidence type="ECO:0000313" key="2">
    <source>
        <dbReference type="EMBL" id="QGZ96522.1"/>
    </source>
</evidence>
<dbReference type="Proteomes" id="UP000431269">
    <property type="component" value="Chromosome"/>
</dbReference>
<accession>A0A6I6MY06</accession>
<organism evidence="2 3">
    <name type="scientific">Terricaulis silvestris</name>
    <dbReference type="NCBI Taxonomy" id="2686094"/>
    <lineage>
        <taxon>Bacteria</taxon>
        <taxon>Pseudomonadati</taxon>
        <taxon>Pseudomonadota</taxon>
        <taxon>Alphaproteobacteria</taxon>
        <taxon>Caulobacterales</taxon>
        <taxon>Caulobacteraceae</taxon>
        <taxon>Terricaulis</taxon>
    </lineage>
</organism>
<keyword evidence="1" id="KW-0732">Signal</keyword>
<sequence>MRRALVLLGLLLSLSLGGVHQSRAQDGDCTDAYIRSFDVPARGAHPDWSAGAIQCREYFRIPVSTPSGEISIRGIGDANVAAGLPTGGIDAIASGVRRAARHLPALGNFDLDDTTILISSIPSGPTDVQPEFGYSDAWTLPGASRDGYVECHVTLFIQPDFTASEIAYAVAHELFHCVQEATLSDEQNATKSGSGLWWIEGSAELFAALAAGAQERWNRAPGFDAAVAEELPLYEMSYRMAVFFYWYNEQNGIDALIPFLHLMSEEGTGYAQKLAMHDVLSDREWLEFVEAYDDRRIVYPSGARLRFGQQLDGESWEIEDDVRFRREFRPFVIALGWANYACGVWGNTATEANFAIHEDGRTDWVSPWPGEINTRESATSGRRYRVAAILTDPGSVDVDFDLNVERRESCAACLTRAVIDRCLIGTWEMTGGGPMEFLRRYGAPISRDAMGRMVVTMRGDGTYSTRNVAMDYQVDPGDELGPVDTNGEIQASNGRWSAERGRLLACVDEGGDAMSTSVGRGGVFVTSIGSQAGTGGGAQYSCDDTTLATAPGEGMTFTFTRLTPRRP</sequence>
<evidence type="ECO:0000313" key="3">
    <source>
        <dbReference type="Proteomes" id="UP000431269"/>
    </source>
</evidence>
<reference evidence="3" key="1">
    <citation type="submission" date="2019-12" db="EMBL/GenBank/DDBJ databases">
        <title>Complete genome of Terracaulis silvestris 0127_4.</title>
        <authorList>
            <person name="Vieira S."/>
            <person name="Riedel T."/>
            <person name="Sproer C."/>
            <person name="Pascual J."/>
            <person name="Boedeker C."/>
            <person name="Overmann J."/>
        </authorList>
    </citation>
    <scope>NUCLEOTIDE SEQUENCE [LARGE SCALE GENOMIC DNA]</scope>
    <source>
        <strain evidence="3">0127_4</strain>
    </source>
</reference>
<name>A0A6I6MY06_9CAUL</name>
<keyword evidence="3" id="KW-1185">Reference proteome</keyword>
<protein>
    <submittedName>
        <fullName evidence="2">Uncharacterized protein</fullName>
    </submittedName>
</protein>
<gene>
    <name evidence="2" type="ORF">DSM104635_03382</name>
</gene>
<evidence type="ECO:0000256" key="1">
    <source>
        <dbReference type="SAM" id="SignalP"/>
    </source>
</evidence>
<dbReference type="KEGG" id="tsv:DSM104635_03382"/>